<evidence type="ECO:0000313" key="12">
    <source>
        <dbReference type="RefSeq" id="XP_034233054.1"/>
    </source>
</evidence>
<dbReference type="InterPro" id="IPR009454">
    <property type="entry name" value="Lipid_transpt_open_b-sht"/>
</dbReference>
<dbReference type="SUPFAM" id="SSF56968">
    <property type="entry name" value="Lipovitellin-phosvitin complex, beta-sheet shell regions"/>
    <property type="match status" value="2"/>
</dbReference>
<dbReference type="SMART" id="SM00638">
    <property type="entry name" value="LPD_N"/>
    <property type="match status" value="1"/>
</dbReference>
<dbReference type="InterPro" id="IPR015819">
    <property type="entry name" value="Lipid_transp_b-sht_shell"/>
</dbReference>
<reference evidence="12" key="1">
    <citation type="submission" date="2025-08" db="UniProtKB">
        <authorList>
            <consortium name="RefSeq"/>
        </authorList>
    </citation>
    <scope>IDENTIFICATION</scope>
    <source>
        <tissue evidence="12">Total insect</tissue>
    </source>
</reference>
<dbReference type="GO" id="GO:0005319">
    <property type="term" value="F:lipid transporter activity"/>
    <property type="evidence" value="ECO:0007669"/>
    <property type="project" value="InterPro"/>
</dbReference>
<keyword evidence="3" id="KW-0964">Secreted</keyword>
<keyword evidence="11" id="KW-1185">Reference proteome</keyword>
<dbReference type="InterPro" id="IPR011030">
    <property type="entry name" value="Lipovitellin_superhlx_dom"/>
</dbReference>
<dbReference type="InterPro" id="IPR050733">
    <property type="entry name" value="Vitellogenin/Apolipophorin"/>
</dbReference>
<dbReference type="SMART" id="SM01169">
    <property type="entry name" value="DUF1943"/>
    <property type="match status" value="1"/>
</dbReference>
<evidence type="ECO:0000259" key="10">
    <source>
        <dbReference type="PROSITE" id="PS51233"/>
    </source>
</evidence>
<dbReference type="PROSITE" id="PS51233">
    <property type="entry name" value="VWFD"/>
    <property type="match status" value="1"/>
</dbReference>
<dbReference type="GeneID" id="117640581"/>
<proteinExistence type="predicted"/>
<gene>
    <name evidence="12" type="primary">LOC117640581</name>
</gene>
<dbReference type="PROSITE" id="PS51211">
    <property type="entry name" value="VITELLOGENIN"/>
    <property type="match status" value="1"/>
</dbReference>
<dbReference type="Pfam" id="PF01347">
    <property type="entry name" value="Vitellogenin_N"/>
    <property type="match status" value="1"/>
</dbReference>
<dbReference type="Pfam" id="PF06448">
    <property type="entry name" value="DUF1081"/>
    <property type="match status" value="1"/>
</dbReference>
<name>A0A6P8ZI63_THRPL</name>
<dbReference type="PANTHER" id="PTHR23345:SF36">
    <property type="entry name" value="APOLIPOPHORINS"/>
    <property type="match status" value="1"/>
</dbReference>
<dbReference type="Gene3D" id="2.20.80.10">
    <property type="entry name" value="Lipovitellin-phosvitin complex, chain A, domain 4"/>
    <property type="match status" value="1"/>
</dbReference>
<dbReference type="InterPro" id="IPR001846">
    <property type="entry name" value="VWF_type-D"/>
</dbReference>
<evidence type="ECO:0000256" key="5">
    <source>
        <dbReference type="ARBA" id="ARBA00023055"/>
    </source>
</evidence>
<evidence type="ECO:0000256" key="8">
    <source>
        <dbReference type="SAM" id="SignalP"/>
    </source>
</evidence>
<dbReference type="KEGG" id="tpal:117640581"/>
<comment type="caution">
    <text evidence="7">Lacks conserved residue(s) required for the propagation of feature annotation.</text>
</comment>
<keyword evidence="2" id="KW-0813">Transport</keyword>
<dbReference type="Gene3D" id="1.25.10.20">
    <property type="entry name" value="Vitellinogen, superhelical"/>
    <property type="match status" value="1"/>
</dbReference>
<evidence type="ECO:0000256" key="7">
    <source>
        <dbReference type="PROSITE-ProRule" id="PRU00557"/>
    </source>
</evidence>
<evidence type="ECO:0000313" key="11">
    <source>
        <dbReference type="Proteomes" id="UP000515158"/>
    </source>
</evidence>
<dbReference type="InterPro" id="IPR015817">
    <property type="entry name" value="Vitellinogen_open_b-sht_sub1"/>
</dbReference>
<dbReference type="OrthoDB" id="6484170at2759"/>
<dbReference type="InterPro" id="IPR015816">
    <property type="entry name" value="Vitellinogen_b-sht_N"/>
</dbReference>
<dbReference type="InterPro" id="IPR011989">
    <property type="entry name" value="ARM-like"/>
</dbReference>
<evidence type="ECO:0000259" key="9">
    <source>
        <dbReference type="PROSITE" id="PS51211"/>
    </source>
</evidence>
<feature type="chain" id="PRO_5027746445" evidence="8">
    <location>
        <begin position="22"/>
        <end position="3404"/>
    </location>
</feature>
<keyword evidence="6" id="KW-0325">Glycoprotein</keyword>
<organism evidence="12">
    <name type="scientific">Thrips palmi</name>
    <name type="common">Melon thrips</name>
    <dbReference type="NCBI Taxonomy" id="161013"/>
    <lineage>
        <taxon>Eukaryota</taxon>
        <taxon>Metazoa</taxon>
        <taxon>Ecdysozoa</taxon>
        <taxon>Arthropoda</taxon>
        <taxon>Hexapoda</taxon>
        <taxon>Insecta</taxon>
        <taxon>Pterygota</taxon>
        <taxon>Neoptera</taxon>
        <taxon>Paraneoptera</taxon>
        <taxon>Thysanoptera</taxon>
        <taxon>Terebrantia</taxon>
        <taxon>Thripoidea</taxon>
        <taxon>Thripidae</taxon>
        <taxon>Thrips</taxon>
    </lineage>
</organism>
<keyword evidence="5" id="KW-0445">Lipid transport</keyword>
<dbReference type="Pfam" id="PF00094">
    <property type="entry name" value="VWD"/>
    <property type="match status" value="1"/>
</dbReference>
<protein>
    <submittedName>
        <fullName evidence="12">Apolipophorins-like</fullName>
    </submittedName>
</protein>
<accession>A0A6P8ZI63</accession>
<sequence length="3404" mass="374698">MGTYLGPLVLAALCLSAPALADSKCKAGCGHHGATANNFAYAEGNTYTYSVEGTTTTSLTGTKGDGSKLSVKATAELSIQPNCAQFLKLSDVSVTGSDGKKYDNLKELEKYPLRFNFHDGHIDAEVCSVEDDSQTALNVKRAILSLFQVAASQSYGSNAVTEIDVYGSCPTEFSFSKDGDVLIVRKERNLNRCAYREDFRSDILSVGYAGGSPLQNTPLMAASFKSTQKIKNKIIDSAESVEEYFYRPLSNRDAGAKTVVETKIKLVSTKKQAPSNTAVTRQRSIIFEVPHVTTVPGNAEAISKAMHKAHENMKTVAGESSARDFGDVVQVLRQSTKDDILKAFKETHHKSMFIEALIRTGTGDAVQAGVELIKQKEIKGTTEKVWYMSLGFVRHATPGSLAAVASLIDGSTTSRSLVLGAGALAGRYCREHECDNKSEFNTLISKLAGSLGAGCKPKDKADENKIIASLKAIHNIHNLNDATAKTVSQCASDASLPARIRVFALEAFHGDACIPKLRETALNILKNVEEDSEIRIKAYLALVDCPNGQVANALKEIIEKEPSYQVGAFIVSHLRNLRASANPDKESAKAQLGNIKPTKRFPNDLRKFSRNFEVSTLVDLMNIGASAESNVIFSQKSFVPRSASLNLTTDVFGHSVNLFELGLRTENIDRVLEHIFGPKGYVRSNNVKDMFSESKDKLVDLAEKISSRFAKSTRGKRSVSRDQINAVSKKVSLGPKEFDADVDIDFSVRVFGLESIWLNYQGGQVSPDSIVDKIFDGIDAGIDKAKKFNYDIQKHYQFLDTDLTYPTGLGLPLKLSATGNAVIHLKLDGKLDLHAILKDPLNAEAKLSIVPSAAVEVNGLMVIDAIAVQSGLKLSTTVHTATGSDVTVKVLGGNGIDVNFGLPIPKQDLITLKSEIFNYKREKGQSEVNTPLAFNTKRKDYHGCFDQLSPVIGVTFCTEFGFPTETPTFNAAFFPLSGPAKVSIRAEKDDAGMSGYHLKAFYDKKNPHKRSFEISVDTPGSKTNRKVALTLEGSSSPDYAVKAALTSPWKKLALEGQILDSDKKQMLVGKLINDKAEYSVNVGLDVSGPPEARTYAPVLEYNAPGGRKEALTGKDGKKQAVSIEGTITVEKKGDTWRKYKFNGIAINTPVGKYGIDGAITKDANLVAHDLKLSMDKTSANVKTDLQRLGPQAYKAHIEVVPNQSPDFSFAIDWDYKRENNQVDNKLIVAHGANLKATESRVTLIQQGNLKGDSLSNFDVSTKQKLTYPPLGIDGKLDAAATRKSANYDVSLKYDNKKVESKLSAKVNQKAVGDYEVKFSAKVNEKGISIESMRSKPAADKAKGHHVLELTPGGKYEINSDVTYNFEKNNINYLGEHLIKLHQQPDIKISTAFVNNPNSFNTHCFVTYGDTKYLDSSAKLDRNAGSPSGSYKIIIKDYFDSHGELKYGAGKGSGSFVVDIPKVQRKIKGSAELSASGSKHKVSADLLWNADKDPKQKIHFETDSDLSPKAINSKNTIVIMDWKTLVNFKHEKTGTERDGTSNKELEVTIPNGRRFLVRFNHGLHLKPDQPGSGDLLVLLEDHNGSAVRSSELKVTAKGVDVKHGAFDGAVDYNYKSPSGKDVEAKLTAKNNYLGDKKWVSEGKGAIKSTYLSKPVNIEFNSEVTPNLVSYKLKGQNVLTLEYDIQGKVLHGLEKDKHSRHADTSIDLKLPSDHIKNIKIKTDWTMTAEEGSPCQVGFKHLWDMLEKIRNQKGLKLASTLSLLVPNLVPSCEVKALNEISWDEKTTKLNGALKADLRRGSTKVILTLPNDKPRSIQTSWVHELDQDPPKLSSTVNAQWDEKKEVKLDFKVEGLKDLSDIHAKLSGTTNVNQKHDFTIDVLNKRKSERASKTDVSLSLDEKKLNVGVDLDMADKSPKFDIKVEHSGGKLRLASKTERKSDKEVKNEGEIQWPYQGGGKLAWDVEAKVESIDNFDIKGKIDSEKLKLNKYEIAVASKPGDKKQITFSCKSADQNILSGSTNYQFKEEGKLWTMEGSGNVQIKNEARSTHFKYTRQQLDLSQDQEIGIEHKLDVDLGGKESIQLVRKLSNKQHRFINVYCDKEKKCARVEYDHNIKKQDFVDVDRELKIVFDLKSLGVPHDFNFQHTRVRHGRIIDIDSVLNMDSGAEKTTISSKAYAHEKSAGVIINLPKRTIEVLAELEVPNGKQEGSLKAALSLWLDKKRQPNLKSAVIILGNVAQNQDGASLSGEARFVHPGAKDLSATTKVTVGGPQNLLDAQADLDVFADQNQKVVLEAKVAALQIPSGRNITVNIGAKSKGLNLDVELLGHAALSPEVISASQFLVYQDVKKGSRNVGAYAKLSKQKLILVATVPGSVLLKIKSDLKLARDVQSIDSTIDLFGMKPVVVQGEIKDLNSAIFSIFKKEDPKKKLSLKGGIAWGQVAEVRATKQDGDTKNDLFHVTVALDESHFLQTEYGGSYDNVKATIDGLRKEGNAFANQARIQIADAVLEGNNNVREIADKIKQARPNIKPVTETYQKELKALADELANEKLAKEITDIIKEAVTRITAILERIQAEFRKYAEILEKPLKQLFDTLKQWVVKLNEIYGSVAESAVGACDAIAQLLANYMSKIVELVRKHEDEIKRIATVVGQGIQDVGRIVSKAVGQIRHEVEEFVKLFMEQLKALPIYEVLKERYQELKKYQIPDQAWSMINDLISALGASMPTPEVGKLLEDISSYAEKHLKHEPVNDVEELKAILNSAIAAVKSLVNLVKNQISQSDLDKLVKFAAVPLPGSSWFQLPIFAPIHFSPLKWLQSGDLPSLSEAYYTYRPTLNPLDWVPPYKMYGILVDSHNFYTFDRKYYNFKGACSYVLAQDFVDGNFSLVVNLEGGKFKSILLNDAKDSIELESDMSILVNGKPQDFPVSQGDLSAWRRYDSANLRSASGVFVTCDLKREVCQFFLSGFYFGKTRGLLGNMNYEQFDDLVLPNGKIANKIADFGNAWKVNSECSDVPNVEHDHSKESYGECNKFFSGSSPLSSCFPYINPAAFRTACEHVATEAKSEDTKKKAACDLAFAYTQACRFEHVKVDIPASCASCTAGNSPIAIGDTVSVKSPQTMADIILVVEQIKPNEEVFKDLVVPLIASLSNELKGKGITDVHFSLLGFGAPEQKWPAHYTSGGELSFEGKTKNIWFGAPTTYEKPLDTVEKKLKWIKHQIDLETGNLKLVDAFNEAGEFPFRAGAVKSIIGVMGQGCEGSLLPISLMQVRAHLASYRYRDQGISLHIISPLNELALDNDKPSSDIVGFDSDHVYTTGDDKKKPFDGNKELRDHLKYDSDTCIKVALGTYGSAFSSKNFIASKPPQRKQFVSVVSKRVTDSLTGGEIVQDCKCSLQDGLHPKVNCKVISRTDKRHG</sequence>
<dbReference type="InterPro" id="IPR001747">
    <property type="entry name" value="Vitellogenin_N"/>
</dbReference>
<dbReference type="PANTHER" id="PTHR23345">
    <property type="entry name" value="VITELLOGENIN-RELATED"/>
    <property type="match status" value="1"/>
</dbReference>
<dbReference type="SUPFAM" id="SSF48431">
    <property type="entry name" value="Lipovitellin-phosvitin complex, superhelical domain"/>
    <property type="match status" value="1"/>
</dbReference>
<dbReference type="Pfam" id="PF09172">
    <property type="entry name" value="Vit_open_b-sht"/>
    <property type="match status" value="1"/>
</dbReference>
<dbReference type="InParanoid" id="A0A6P8ZI63"/>
<dbReference type="RefSeq" id="XP_034233054.1">
    <property type="nucleotide sequence ID" value="XM_034377163.1"/>
</dbReference>
<dbReference type="InterPro" id="IPR015255">
    <property type="entry name" value="Vitellinogen_open_b-sht"/>
</dbReference>
<feature type="domain" description="Vitellogenin" evidence="9">
    <location>
        <begin position="41"/>
        <end position="643"/>
    </location>
</feature>
<dbReference type="Proteomes" id="UP000515158">
    <property type="component" value="Unplaced"/>
</dbReference>
<evidence type="ECO:0000256" key="3">
    <source>
        <dbReference type="ARBA" id="ARBA00022525"/>
    </source>
</evidence>
<dbReference type="GO" id="GO:0005576">
    <property type="term" value="C:extracellular region"/>
    <property type="evidence" value="ECO:0007669"/>
    <property type="project" value="UniProtKB-SubCell"/>
</dbReference>
<evidence type="ECO:0000256" key="4">
    <source>
        <dbReference type="ARBA" id="ARBA00022729"/>
    </source>
</evidence>
<feature type="signal peptide" evidence="8">
    <location>
        <begin position="1"/>
        <end position="21"/>
    </location>
</feature>
<dbReference type="FunCoup" id="A0A6P8ZI63">
    <property type="interactions" value="49"/>
</dbReference>
<evidence type="ECO:0000256" key="6">
    <source>
        <dbReference type="ARBA" id="ARBA00023180"/>
    </source>
</evidence>
<dbReference type="Gene3D" id="1.25.10.10">
    <property type="entry name" value="Leucine-rich Repeat Variant"/>
    <property type="match status" value="1"/>
</dbReference>
<evidence type="ECO:0000256" key="1">
    <source>
        <dbReference type="ARBA" id="ARBA00004613"/>
    </source>
</evidence>
<evidence type="ECO:0000256" key="2">
    <source>
        <dbReference type="ARBA" id="ARBA00022448"/>
    </source>
</evidence>
<dbReference type="SMART" id="SM00216">
    <property type="entry name" value="VWD"/>
    <property type="match status" value="1"/>
</dbReference>
<keyword evidence="4 8" id="KW-0732">Signal</keyword>
<dbReference type="Gene3D" id="2.30.230.10">
    <property type="entry name" value="Lipovitellin, beta-sheet shell regions, chain A"/>
    <property type="match status" value="1"/>
</dbReference>
<comment type="subcellular location">
    <subcellularLocation>
        <location evidence="1">Secreted</location>
    </subcellularLocation>
</comment>
<dbReference type="Gene3D" id="2.20.50.20">
    <property type="entry name" value="Lipovitellin. Chain A, domain 3"/>
    <property type="match status" value="1"/>
</dbReference>
<feature type="domain" description="VWFD" evidence="10">
    <location>
        <begin position="2837"/>
        <end position="3002"/>
    </location>
</feature>